<reference evidence="1" key="1">
    <citation type="submission" date="2021-01" db="EMBL/GenBank/DDBJ databases">
        <authorList>
            <consortium name="Genoscope - CEA"/>
            <person name="William W."/>
        </authorList>
    </citation>
    <scope>NUCLEOTIDE SEQUENCE</scope>
</reference>
<evidence type="ECO:0000313" key="2">
    <source>
        <dbReference type="Proteomes" id="UP000692954"/>
    </source>
</evidence>
<dbReference type="Proteomes" id="UP000692954">
    <property type="component" value="Unassembled WGS sequence"/>
</dbReference>
<name>A0A8S1QXL7_9CILI</name>
<dbReference type="OrthoDB" id="291265at2759"/>
<keyword evidence="2" id="KW-1185">Reference proteome</keyword>
<organism evidence="1 2">
    <name type="scientific">Paramecium sonneborni</name>
    <dbReference type="NCBI Taxonomy" id="65129"/>
    <lineage>
        <taxon>Eukaryota</taxon>
        <taxon>Sar</taxon>
        <taxon>Alveolata</taxon>
        <taxon>Ciliophora</taxon>
        <taxon>Intramacronucleata</taxon>
        <taxon>Oligohymenophorea</taxon>
        <taxon>Peniculida</taxon>
        <taxon>Parameciidae</taxon>
        <taxon>Paramecium</taxon>
    </lineage>
</organism>
<proteinExistence type="predicted"/>
<evidence type="ECO:0000313" key="1">
    <source>
        <dbReference type="EMBL" id="CAD8119704.1"/>
    </source>
</evidence>
<protein>
    <submittedName>
        <fullName evidence="1">Uncharacterized protein</fullName>
    </submittedName>
</protein>
<sequence>MILSEREYLNVKGKQYQRVHSKRICSPNESLISVNHNPSLPQLKLQAKQLLAQSIHKELSGGPPLGQIHLKPLICKNKSCIYLVRNLEDKIAKYIVRLKEIVKENNILRKKLQMDRLYIDGQIQSTHRSQKSLDLKQLTEEVQYQRSNFISLHDAHSITKFSNEVCLANLTQKWTFDIFNNLSMLLQQPFSDISWNKPITTNNSQIQLNKCLRSCQNNVQTDFIDLHCNHTYHKNCLCEEIVNSQKEVNAFCQCNQELNKQDKDQLNQVQRAIIKEIKLNAQLSQLIKKSDQFTFYKCELSTCPFIIINQDFENLLSVQSYCQSCLSMRLFQKKEQIEK</sequence>
<dbReference type="AlphaFoldDB" id="A0A8S1QXL7"/>
<comment type="caution">
    <text evidence="1">The sequence shown here is derived from an EMBL/GenBank/DDBJ whole genome shotgun (WGS) entry which is preliminary data.</text>
</comment>
<dbReference type="EMBL" id="CAJJDN010000122">
    <property type="protein sequence ID" value="CAD8119704.1"/>
    <property type="molecule type" value="Genomic_DNA"/>
</dbReference>
<gene>
    <name evidence="1" type="ORF">PSON_ATCC_30995.1.T1220115</name>
</gene>
<accession>A0A8S1QXL7</accession>